<sequence length="528" mass="59966">MKKKNMKTTIKNIPSTAFLLLLMLIVFLLPGCSKFLDKDPTFIVKENYYKTEADVQAGLTGVYDILGKEEVYGSNLSVYLPISDEGVYYRSAYVTGLSVYNFDASESNVRALWRYLYEGIERANTLLYRINEVQMDETVKKVTIGEAKFLRAYYYFLLVSHWGSVPLKTLPTASVTDVNIEGTPPKDIYAFVVSEMEAAEAMVKNINEYGYSGRVTRTAVQGILARVYLKMAGFPLNDVSKYDKALEWSGKVVHSSGYQHALISDYAKLFKDMASDKYNIQESIWEVEFAGNRAADFEAGRLGNAIGIQCNDEAYGYSYGFIATTKRLYQAYENTDLRRDWNIATYKYSYVNNKVTDSVYYAATDIENRHAAKYRRPYERVLPRNKNYTPINFPLLRYSDVLLMYAEAENEVNGATAEAKAAVKQVRDRAKASDKSTAIGTKDDMRQLIRDERFRELAFEGIRKYDLIRWGIFQSNMKSLASEIETSAPAAVRYMALAGKNVAERDLLLPIPIAEISLNNAIKQNPGW</sequence>
<comment type="caution">
    <text evidence="8">The sequence shown here is derived from an EMBL/GenBank/DDBJ whole genome shotgun (WGS) entry which is preliminary data.</text>
</comment>
<evidence type="ECO:0000256" key="1">
    <source>
        <dbReference type="ARBA" id="ARBA00004442"/>
    </source>
</evidence>
<dbReference type="Pfam" id="PF14322">
    <property type="entry name" value="SusD-like_3"/>
    <property type="match status" value="1"/>
</dbReference>
<evidence type="ECO:0000256" key="2">
    <source>
        <dbReference type="ARBA" id="ARBA00006275"/>
    </source>
</evidence>
<dbReference type="Proteomes" id="UP000006258">
    <property type="component" value="Unassembled WGS sequence"/>
</dbReference>
<dbReference type="SUPFAM" id="SSF48452">
    <property type="entry name" value="TPR-like"/>
    <property type="match status" value="1"/>
</dbReference>
<evidence type="ECO:0000256" key="5">
    <source>
        <dbReference type="ARBA" id="ARBA00023237"/>
    </source>
</evidence>
<gene>
    <name evidence="8" type="ORF">HMPREF0766_11465</name>
</gene>
<dbReference type="InterPro" id="IPR012944">
    <property type="entry name" value="SusD_RagB_dom"/>
</dbReference>
<dbReference type="GO" id="GO:0009279">
    <property type="term" value="C:cell outer membrane"/>
    <property type="evidence" value="ECO:0007669"/>
    <property type="project" value="UniProtKB-SubCell"/>
</dbReference>
<dbReference type="HOGENOM" id="CLU_015553_1_4_10"/>
<dbReference type="eggNOG" id="COG0702">
    <property type="taxonomic scope" value="Bacteria"/>
</dbReference>
<dbReference type="EMBL" id="ACHA02000005">
    <property type="protein sequence ID" value="EFK58748.1"/>
    <property type="molecule type" value="Genomic_DNA"/>
</dbReference>
<evidence type="ECO:0000259" key="6">
    <source>
        <dbReference type="Pfam" id="PF07980"/>
    </source>
</evidence>
<organism evidence="8 9">
    <name type="scientific">Sphingobacterium spiritivorum ATCC 33861</name>
    <dbReference type="NCBI Taxonomy" id="525373"/>
    <lineage>
        <taxon>Bacteria</taxon>
        <taxon>Pseudomonadati</taxon>
        <taxon>Bacteroidota</taxon>
        <taxon>Sphingobacteriia</taxon>
        <taxon>Sphingobacteriales</taxon>
        <taxon>Sphingobacteriaceae</taxon>
        <taxon>Sphingobacterium</taxon>
    </lineage>
</organism>
<feature type="domain" description="SusD-like N-terminal" evidence="7">
    <location>
        <begin position="34"/>
        <end position="229"/>
    </location>
</feature>
<dbReference type="CDD" id="cd08977">
    <property type="entry name" value="SusD"/>
    <property type="match status" value="1"/>
</dbReference>
<feature type="domain" description="RagB/SusD" evidence="6">
    <location>
        <begin position="281"/>
        <end position="528"/>
    </location>
</feature>
<accession>D7VKE6</accession>
<dbReference type="InterPro" id="IPR011990">
    <property type="entry name" value="TPR-like_helical_dom_sf"/>
</dbReference>
<comment type="similarity">
    <text evidence="2">Belongs to the SusD family.</text>
</comment>
<evidence type="ECO:0000256" key="4">
    <source>
        <dbReference type="ARBA" id="ARBA00023136"/>
    </source>
</evidence>
<dbReference type="STRING" id="525373.HMPREF0766_11465"/>
<keyword evidence="4" id="KW-0472">Membrane</keyword>
<protein>
    <submittedName>
        <fullName evidence="8">SusD family protein</fullName>
    </submittedName>
</protein>
<keyword evidence="3" id="KW-0732">Signal</keyword>
<comment type="subcellular location">
    <subcellularLocation>
        <location evidence="1">Cell outer membrane</location>
    </subcellularLocation>
</comment>
<reference evidence="8" key="1">
    <citation type="submission" date="2010-07" db="EMBL/GenBank/DDBJ databases">
        <authorList>
            <person name="Muzny D."/>
            <person name="Qin X."/>
            <person name="Buhay C."/>
            <person name="Dugan-Rocha S."/>
            <person name="Ding Y."/>
            <person name="Chen G."/>
            <person name="Hawes A."/>
            <person name="Holder M."/>
            <person name="Jhangiani S."/>
            <person name="Johnson A."/>
            <person name="Khan Z."/>
            <person name="Li Z."/>
            <person name="Liu W."/>
            <person name="Liu X."/>
            <person name="Perez L."/>
            <person name="Shen H."/>
            <person name="Wang Q."/>
            <person name="Watt J."/>
            <person name="Xi L."/>
            <person name="Xin Y."/>
            <person name="Zhou J."/>
            <person name="Deng J."/>
            <person name="Jiang H."/>
            <person name="Liu Y."/>
            <person name="Qu J."/>
            <person name="Song X.-Z."/>
            <person name="Zhang L."/>
            <person name="Villasana D."/>
            <person name="Johnson A."/>
            <person name="Liu J."/>
            <person name="Liyanage D."/>
            <person name="Lorensuhewa L."/>
            <person name="Robinson T."/>
            <person name="Song A."/>
            <person name="Song B.-B."/>
            <person name="Dinh H."/>
            <person name="Thornton R."/>
            <person name="Coyle M."/>
            <person name="Francisco L."/>
            <person name="Jackson L."/>
            <person name="Javaid M."/>
            <person name="Korchina V."/>
            <person name="Kovar C."/>
            <person name="Mata R."/>
            <person name="Mathew T."/>
            <person name="Ngo R."/>
            <person name="Nguyen L."/>
            <person name="Nguyen N."/>
            <person name="Okwuonu G."/>
            <person name="Ongeri F."/>
            <person name="Pham C."/>
            <person name="Simmons D."/>
            <person name="Wilczek-Boney K."/>
            <person name="Hale W."/>
            <person name="Jakkamsetti A."/>
            <person name="Pham P."/>
            <person name="Ruth R."/>
            <person name="San Lucas F."/>
            <person name="Warren J."/>
            <person name="Zhang J."/>
            <person name="Zhao Z."/>
            <person name="Zhou C."/>
            <person name="Zhu D."/>
            <person name="Lee S."/>
            <person name="Bess C."/>
            <person name="Blankenburg K."/>
            <person name="Forbes L."/>
            <person name="Fu Q."/>
            <person name="Gubbala S."/>
            <person name="Hirani K."/>
            <person name="Jayaseelan J.C."/>
            <person name="Lara F."/>
            <person name="Munidasa M."/>
            <person name="Palculict T."/>
            <person name="Patil S."/>
            <person name="Pu L.-L."/>
            <person name="Saada N."/>
            <person name="Tang L."/>
            <person name="Weissenberger G."/>
            <person name="Zhu Y."/>
            <person name="Hemphill L."/>
            <person name="Shang Y."/>
            <person name="Youmans B."/>
            <person name="Ayvaz T."/>
            <person name="Ross M."/>
            <person name="Santibanez J."/>
            <person name="Aqrawi P."/>
            <person name="Gross S."/>
            <person name="Joshi V."/>
            <person name="Fowler G."/>
            <person name="Nazareth L."/>
            <person name="Reid J."/>
            <person name="Worley K."/>
            <person name="Petrosino J."/>
            <person name="Highlander S."/>
            <person name="Gibbs R."/>
        </authorList>
    </citation>
    <scope>NUCLEOTIDE SEQUENCE [LARGE SCALE GENOMIC DNA]</scope>
    <source>
        <strain evidence="8">ATCC 33861</strain>
    </source>
</reference>
<dbReference type="AlphaFoldDB" id="D7VKE6"/>
<dbReference type="Gene3D" id="1.25.40.390">
    <property type="match status" value="1"/>
</dbReference>
<evidence type="ECO:0000259" key="7">
    <source>
        <dbReference type="Pfam" id="PF14322"/>
    </source>
</evidence>
<keyword evidence="5" id="KW-0998">Cell outer membrane</keyword>
<dbReference type="Pfam" id="PF07980">
    <property type="entry name" value="SusD_RagB"/>
    <property type="match status" value="1"/>
</dbReference>
<evidence type="ECO:0000256" key="3">
    <source>
        <dbReference type="ARBA" id="ARBA00022729"/>
    </source>
</evidence>
<proteinExistence type="inferred from homology"/>
<keyword evidence="9" id="KW-1185">Reference proteome</keyword>
<dbReference type="InterPro" id="IPR033985">
    <property type="entry name" value="SusD-like_N"/>
</dbReference>
<evidence type="ECO:0000313" key="8">
    <source>
        <dbReference type="EMBL" id="EFK58748.1"/>
    </source>
</evidence>
<evidence type="ECO:0000313" key="9">
    <source>
        <dbReference type="Proteomes" id="UP000006258"/>
    </source>
</evidence>
<name>D7VKE6_SPHSI</name>